<feature type="region of interest" description="Disordered" evidence="1">
    <location>
        <begin position="231"/>
        <end position="279"/>
    </location>
</feature>
<dbReference type="AlphaFoldDB" id="A0A2T7PFQ6"/>
<organism evidence="2 3">
    <name type="scientific">Pomacea canaliculata</name>
    <name type="common">Golden apple snail</name>
    <dbReference type="NCBI Taxonomy" id="400727"/>
    <lineage>
        <taxon>Eukaryota</taxon>
        <taxon>Metazoa</taxon>
        <taxon>Spiralia</taxon>
        <taxon>Lophotrochozoa</taxon>
        <taxon>Mollusca</taxon>
        <taxon>Gastropoda</taxon>
        <taxon>Caenogastropoda</taxon>
        <taxon>Architaenioglossa</taxon>
        <taxon>Ampullarioidea</taxon>
        <taxon>Ampullariidae</taxon>
        <taxon>Pomacea</taxon>
    </lineage>
</organism>
<evidence type="ECO:0000313" key="2">
    <source>
        <dbReference type="EMBL" id="PVD32241.1"/>
    </source>
</evidence>
<gene>
    <name evidence="2" type="ORF">C0Q70_07674</name>
</gene>
<dbReference type="Proteomes" id="UP000245119">
    <property type="component" value="Linkage Group LG4"/>
</dbReference>
<evidence type="ECO:0000256" key="1">
    <source>
        <dbReference type="SAM" id="MobiDB-lite"/>
    </source>
</evidence>
<reference evidence="2 3" key="1">
    <citation type="submission" date="2018-04" db="EMBL/GenBank/DDBJ databases">
        <title>The genome of golden apple snail Pomacea canaliculata provides insight into stress tolerance and invasive adaptation.</title>
        <authorList>
            <person name="Liu C."/>
            <person name="Liu B."/>
            <person name="Ren Y."/>
            <person name="Zhang Y."/>
            <person name="Wang H."/>
            <person name="Li S."/>
            <person name="Jiang F."/>
            <person name="Yin L."/>
            <person name="Zhang G."/>
            <person name="Qian W."/>
            <person name="Fan W."/>
        </authorList>
    </citation>
    <scope>NUCLEOTIDE SEQUENCE [LARGE SCALE GENOMIC DNA]</scope>
    <source>
        <strain evidence="2">SZHN2017</strain>
        <tissue evidence="2">Muscle</tissue>
    </source>
</reference>
<proteinExistence type="predicted"/>
<name>A0A2T7PFQ6_POMCA</name>
<evidence type="ECO:0000313" key="3">
    <source>
        <dbReference type="Proteomes" id="UP000245119"/>
    </source>
</evidence>
<dbReference type="EMBL" id="PZQS01000004">
    <property type="protein sequence ID" value="PVD32241.1"/>
    <property type="molecule type" value="Genomic_DNA"/>
</dbReference>
<keyword evidence="3" id="KW-1185">Reference proteome</keyword>
<accession>A0A2T7PFQ6</accession>
<protein>
    <submittedName>
        <fullName evidence="2">Uncharacterized protein</fullName>
    </submittedName>
</protein>
<feature type="compositionally biased region" description="Pro residues" evidence="1">
    <location>
        <begin position="233"/>
        <end position="249"/>
    </location>
</feature>
<sequence length="573" mass="62709">MLRASSVLFFEICATRARCCLMTSLEALAEARAAVAVTSARAARSRIGFICILGRLAVATCWQLGRVILSNCRDHREHDDEENITDEIKFAIYNLAARVEILALQDCNSSFPPPLLTTVDGPAPEERVVCHNSLFLSLLGYLGYPPKRPPPPQPYTTLSQAKLPTKPQDLTGLTRTRVRTASPTRMVLPSVKPLNVADDLSLKKELSVTMVSFFAFPGIVGFVLASLVSVQTSPPPTRPPPPTPQPYPTPKSVQAPNKATGPYVPPPGPYPDGPVYGSASGRYLKPPSFPSFPVSSKDEVDELDRLFADLAALSIELDFSAETLSNLDSQQSLQKKLVTQLTLLDLPDLEQENVVRGQMLDKLEQKLLDLDDLIGDLRANVEDLEYRNSENVQGVKDVKIALAKEQVVDSNQDRNISSLLAAVQNLKTQLTISKMKFTVLDKEIEKLVGQLSETGVTTLTADDRRSTVVFNTDFGGNVPQIQYGITGFKSKFVGEKPSKSFQYGYGYGYGNAYDPRYPQYGSPSYSVGEPGTLGDIVLALATPESITLQLSNLGFNVAESVSVEFLELRIKEF</sequence>
<feature type="compositionally biased region" description="Pro residues" evidence="1">
    <location>
        <begin position="263"/>
        <end position="272"/>
    </location>
</feature>
<comment type="caution">
    <text evidence="2">The sequence shown here is derived from an EMBL/GenBank/DDBJ whole genome shotgun (WGS) entry which is preliminary data.</text>
</comment>